<keyword evidence="1" id="KW-0472">Membrane</keyword>
<dbReference type="STRING" id="1802557.A3A20_01730"/>
<feature type="transmembrane region" description="Helical" evidence="1">
    <location>
        <begin position="142"/>
        <end position="162"/>
    </location>
</feature>
<dbReference type="Pfam" id="PF13367">
    <property type="entry name" value="PrsW-protease"/>
    <property type="match status" value="1"/>
</dbReference>
<evidence type="ECO:0000313" key="3">
    <source>
        <dbReference type="Proteomes" id="UP000178946"/>
    </source>
</evidence>
<gene>
    <name evidence="2" type="ORF">A3A20_01730</name>
</gene>
<feature type="transmembrane region" description="Helical" evidence="1">
    <location>
        <begin position="103"/>
        <end position="122"/>
    </location>
</feature>
<keyword evidence="1" id="KW-1133">Transmembrane helix</keyword>
<dbReference type="EMBL" id="MGIR01000001">
    <property type="protein sequence ID" value="OGM91640.1"/>
    <property type="molecule type" value="Genomic_DNA"/>
</dbReference>
<evidence type="ECO:0000256" key="1">
    <source>
        <dbReference type="SAM" id="Phobius"/>
    </source>
</evidence>
<organism evidence="2 3">
    <name type="scientific">Candidatus Wolfebacteria bacterium RIFCSPLOWO2_01_FULL_45_19</name>
    <dbReference type="NCBI Taxonomy" id="1802557"/>
    <lineage>
        <taxon>Bacteria</taxon>
        <taxon>Candidatus Wolfeibacteriota</taxon>
    </lineage>
</organism>
<reference evidence="2 3" key="1">
    <citation type="journal article" date="2016" name="Nat. Commun.">
        <title>Thousands of microbial genomes shed light on interconnected biogeochemical processes in an aquifer system.</title>
        <authorList>
            <person name="Anantharaman K."/>
            <person name="Brown C.T."/>
            <person name="Hug L.A."/>
            <person name="Sharon I."/>
            <person name="Castelle C.J."/>
            <person name="Probst A.J."/>
            <person name="Thomas B.C."/>
            <person name="Singh A."/>
            <person name="Wilkins M.J."/>
            <person name="Karaoz U."/>
            <person name="Brodie E.L."/>
            <person name="Williams K.H."/>
            <person name="Hubbard S.S."/>
            <person name="Banfield J.F."/>
        </authorList>
    </citation>
    <scope>NUCLEOTIDE SEQUENCE [LARGE SCALE GENOMIC DNA]</scope>
</reference>
<dbReference type="InterPro" id="IPR026898">
    <property type="entry name" value="PrsW"/>
</dbReference>
<dbReference type="Proteomes" id="UP000178946">
    <property type="component" value="Unassembled WGS sequence"/>
</dbReference>
<name>A0A1F8DSQ1_9BACT</name>
<sequence length="223" mass="24649">MILFAIILGLFPSFAWLFFFLREDSKNPEPRNLIVYVFVAGAAVTLIAIYAELFFQNAITSIGFAVYGAASMLGLAFIEEFFKFGAVYLTVRKRAEFDEPVDAMIYMIVAALGFAAVENIAAVSGVFKGTASLADIFQITTLRFIGATLLHSLASAALGYYWALGIAKNKVVKFIAIGLIVATLLHALFNYLILSFEPEFYPTLFLVALALFIFVDFEKLKRV</sequence>
<feature type="transmembrane region" description="Helical" evidence="1">
    <location>
        <begin position="6"/>
        <end position="21"/>
    </location>
</feature>
<dbReference type="PANTHER" id="PTHR36844">
    <property type="entry name" value="PROTEASE PRSW"/>
    <property type="match status" value="1"/>
</dbReference>
<evidence type="ECO:0008006" key="4">
    <source>
        <dbReference type="Google" id="ProtNLM"/>
    </source>
</evidence>
<feature type="transmembrane region" description="Helical" evidence="1">
    <location>
        <begin position="174"/>
        <end position="194"/>
    </location>
</feature>
<dbReference type="PANTHER" id="PTHR36844:SF1">
    <property type="entry name" value="PROTEASE PRSW"/>
    <property type="match status" value="1"/>
</dbReference>
<feature type="transmembrane region" description="Helical" evidence="1">
    <location>
        <begin position="200"/>
        <end position="217"/>
    </location>
</feature>
<feature type="transmembrane region" description="Helical" evidence="1">
    <location>
        <begin position="61"/>
        <end position="82"/>
    </location>
</feature>
<dbReference type="AlphaFoldDB" id="A0A1F8DSQ1"/>
<dbReference type="GO" id="GO:0008233">
    <property type="term" value="F:peptidase activity"/>
    <property type="evidence" value="ECO:0007669"/>
    <property type="project" value="InterPro"/>
</dbReference>
<accession>A0A1F8DSQ1</accession>
<protein>
    <recommendedName>
        <fullName evidence="4">Protease PrsW</fullName>
    </recommendedName>
</protein>
<comment type="caution">
    <text evidence="2">The sequence shown here is derived from an EMBL/GenBank/DDBJ whole genome shotgun (WGS) entry which is preliminary data.</text>
</comment>
<evidence type="ECO:0000313" key="2">
    <source>
        <dbReference type="EMBL" id="OGM91640.1"/>
    </source>
</evidence>
<feature type="transmembrane region" description="Helical" evidence="1">
    <location>
        <begin position="33"/>
        <end position="55"/>
    </location>
</feature>
<keyword evidence="1" id="KW-0812">Transmembrane</keyword>
<proteinExistence type="predicted"/>